<keyword evidence="6 8" id="KW-0408">Iron</keyword>
<evidence type="ECO:0000256" key="7">
    <source>
        <dbReference type="ARBA" id="ARBA00023033"/>
    </source>
</evidence>
<dbReference type="GO" id="GO:0004497">
    <property type="term" value="F:monooxygenase activity"/>
    <property type="evidence" value="ECO:0007669"/>
    <property type="project" value="UniProtKB-KW"/>
</dbReference>
<dbReference type="GO" id="GO:0006629">
    <property type="term" value="P:lipid metabolic process"/>
    <property type="evidence" value="ECO:0007669"/>
    <property type="project" value="UniProtKB-ARBA"/>
</dbReference>
<evidence type="ECO:0000256" key="8">
    <source>
        <dbReference type="RuleBase" id="RU000461"/>
    </source>
</evidence>
<dbReference type="SUPFAM" id="SSF48264">
    <property type="entry name" value="Cytochrome P450"/>
    <property type="match status" value="1"/>
</dbReference>
<dbReference type="InterPro" id="IPR036396">
    <property type="entry name" value="Cyt_P450_sf"/>
</dbReference>
<keyword evidence="3 8" id="KW-0349">Heme</keyword>
<dbReference type="GO" id="GO:0016705">
    <property type="term" value="F:oxidoreductase activity, acting on paired donors, with incorporation or reduction of molecular oxygen"/>
    <property type="evidence" value="ECO:0007669"/>
    <property type="project" value="InterPro"/>
</dbReference>
<comment type="cofactor">
    <cofactor evidence="1">
        <name>heme</name>
        <dbReference type="ChEBI" id="CHEBI:30413"/>
    </cofactor>
</comment>
<dbReference type="AlphaFoldDB" id="A0A8X7Q3Q3"/>
<keyword evidence="5 8" id="KW-0560">Oxidoreductase</keyword>
<keyword evidence="4 8" id="KW-0479">Metal-binding</keyword>
<gene>
    <name evidence="9" type="ORF">Bca52824_068442</name>
</gene>
<comment type="caution">
    <text evidence="9">The sequence shown here is derived from an EMBL/GenBank/DDBJ whole genome shotgun (WGS) entry which is preliminary data.</text>
</comment>
<dbReference type="PROSITE" id="PS00086">
    <property type="entry name" value="CYTOCHROME_P450"/>
    <property type="match status" value="1"/>
</dbReference>
<dbReference type="GO" id="GO:0005506">
    <property type="term" value="F:iron ion binding"/>
    <property type="evidence" value="ECO:0007669"/>
    <property type="project" value="InterPro"/>
</dbReference>
<proteinExistence type="inferred from homology"/>
<evidence type="ECO:0000256" key="4">
    <source>
        <dbReference type="ARBA" id="ARBA00022723"/>
    </source>
</evidence>
<keyword evidence="7 8" id="KW-0503">Monooxygenase</keyword>
<organism evidence="9 10">
    <name type="scientific">Brassica carinata</name>
    <name type="common">Ethiopian mustard</name>
    <name type="synonym">Abyssinian cabbage</name>
    <dbReference type="NCBI Taxonomy" id="52824"/>
    <lineage>
        <taxon>Eukaryota</taxon>
        <taxon>Viridiplantae</taxon>
        <taxon>Streptophyta</taxon>
        <taxon>Embryophyta</taxon>
        <taxon>Tracheophyta</taxon>
        <taxon>Spermatophyta</taxon>
        <taxon>Magnoliopsida</taxon>
        <taxon>eudicotyledons</taxon>
        <taxon>Gunneridae</taxon>
        <taxon>Pentapetalae</taxon>
        <taxon>rosids</taxon>
        <taxon>malvids</taxon>
        <taxon>Brassicales</taxon>
        <taxon>Brassicaceae</taxon>
        <taxon>Brassiceae</taxon>
        <taxon>Brassica</taxon>
    </lineage>
</organism>
<dbReference type="GO" id="GO:0020037">
    <property type="term" value="F:heme binding"/>
    <property type="evidence" value="ECO:0007669"/>
    <property type="project" value="InterPro"/>
</dbReference>
<evidence type="ECO:0000256" key="3">
    <source>
        <dbReference type="ARBA" id="ARBA00022617"/>
    </source>
</evidence>
<evidence type="ECO:0000256" key="5">
    <source>
        <dbReference type="ARBA" id="ARBA00023002"/>
    </source>
</evidence>
<evidence type="ECO:0000313" key="10">
    <source>
        <dbReference type="Proteomes" id="UP000886595"/>
    </source>
</evidence>
<evidence type="ECO:0000256" key="2">
    <source>
        <dbReference type="ARBA" id="ARBA00010617"/>
    </source>
</evidence>
<dbReference type="Proteomes" id="UP000886595">
    <property type="component" value="Unassembled WGS sequence"/>
</dbReference>
<comment type="similarity">
    <text evidence="2 8">Belongs to the cytochrome P450 family.</text>
</comment>
<evidence type="ECO:0000313" key="9">
    <source>
        <dbReference type="EMBL" id="KAG2261363.1"/>
    </source>
</evidence>
<dbReference type="InterPro" id="IPR001128">
    <property type="entry name" value="Cyt_P450"/>
</dbReference>
<dbReference type="OrthoDB" id="1896685at2759"/>
<dbReference type="PANTHER" id="PTHR24296">
    <property type="entry name" value="CYTOCHROME P450"/>
    <property type="match status" value="1"/>
</dbReference>
<sequence length="111" mass="12611">MDKQNTSFITTNWPLIGMLPGLLMVINRIYDFTVDSNQRDGFPVQFFAFNAGTRSCLGKQLDMNLMKTVIVEILQNYDIHVIKGQKIEPLPGLILRMKHGLNVTITKRDSA</sequence>
<evidence type="ECO:0000256" key="1">
    <source>
        <dbReference type="ARBA" id="ARBA00001971"/>
    </source>
</evidence>
<dbReference type="Pfam" id="PF00067">
    <property type="entry name" value="p450"/>
    <property type="match status" value="1"/>
</dbReference>
<evidence type="ECO:0000256" key="6">
    <source>
        <dbReference type="ARBA" id="ARBA00023004"/>
    </source>
</evidence>
<name>A0A8X7Q3Q3_BRACI</name>
<evidence type="ECO:0008006" key="11">
    <source>
        <dbReference type="Google" id="ProtNLM"/>
    </source>
</evidence>
<reference evidence="9 10" key="1">
    <citation type="submission" date="2020-02" db="EMBL/GenBank/DDBJ databases">
        <authorList>
            <person name="Ma Q."/>
            <person name="Huang Y."/>
            <person name="Song X."/>
            <person name="Pei D."/>
        </authorList>
    </citation>
    <scope>NUCLEOTIDE SEQUENCE [LARGE SCALE GENOMIC DNA]</scope>
    <source>
        <strain evidence="9">Sxm20200214</strain>
        <tissue evidence="9">Leaf</tissue>
    </source>
</reference>
<accession>A0A8X7Q3Q3</accession>
<protein>
    <recommendedName>
        <fullName evidence="11">Cytochrome P450</fullName>
    </recommendedName>
</protein>
<dbReference type="Gene3D" id="1.10.630.10">
    <property type="entry name" value="Cytochrome P450"/>
    <property type="match status" value="1"/>
</dbReference>
<dbReference type="InterPro" id="IPR017972">
    <property type="entry name" value="Cyt_P450_CS"/>
</dbReference>
<dbReference type="EMBL" id="JAAMPC010000014">
    <property type="protein sequence ID" value="KAG2261363.1"/>
    <property type="molecule type" value="Genomic_DNA"/>
</dbReference>
<keyword evidence="10" id="KW-1185">Reference proteome</keyword>